<dbReference type="AlphaFoldDB" id="A0A9X3J5Z9"/>
<accession>A0A9X3J5Z9</accession>
<evidence type="ECO:0000313" key="2">
    <source>
        <dbReference type="Proteomes" id="UP001145087"/>
    </source>
</evidence>
<proteinExistence type="predicted"/>
<dbReference type="InterPro" id="IPR011050">
    <property type="entry name" value="Pectin_lyase_fold/virulence"/>
</dbReference>
<sequence>MKKIVLITIVTSLIVACDMVVNDEYPPQNQTEDLTVKSVVISGNDLFVFPSGDLTGVEDADNIEYALNEVKAKGGVVYLTDEDDSTVDHFYTSRNIVVNGFKGTLIGESHMNTIINAGRKSESEGFSGTISPWWSLIPIYNPYALTVLQLDNASGDVIIKDLSIKIKDNQPANPYKDYNSNEATCITNFIEILGGEHNTYIENLRLEGKESSSYGNILGMNVDYGIHVMLGNPTKEIKENGILSIKNVEIENTGQDAVLFMRFGKGSKITIDDVKTINVGRGLQAGNVFGSFVKVTKMDILIHPQGYQGIGVWTIPDGLKIMNNTIRESNYFGILFWPEVNNSAIIDNKFIDIDNNWAGILVNGFGNSFTNNDFTESGLPGWTTATPEGPGAIVLRAPTYDNVVRFPQSNDMSLCEMILDLTDDPTTKMYDGLNKIHNYQPCENLENRDNKFELLDIEPPGLFKLY</sequence>
<dbReference type="SUPFAM" id="SSF51126">
    <property type="entry name" value="Pectin lyase-like"/>
    <property type="match status" value="1"/>
</dbReference>
<reference evidence="1" key="1">
    <citation type="submission" date="2022-11" db="EMBL/GenBank/DDBJ databases">
        <title>Marilongibacter aestuarii gen. nov., sp. nov., isolated from tidal flat sediment.</title>
        <authorList>
            <person name="Jiayan W."/>
        </authorList>
    </citation>
    <scope>NUCLEOTIDE SEQUENCE</scope>
    <source>
        <strain evidence="1">Z1-6</strain>
    </source>
</reference>
<evidence type="ECO:0000313" key="1">
    <source>
        <dbReference type="EMBL" id="MCY1720447.1"/>
    </source>
</evidence>
<gene>
    <name evidence="1" type="ORF">OU798_08855</name>
</gene>
<organism evidence="1 2">
    <name type="scientific">Draconibacterium aestuarii</name>
    <dbReference type="NCBI Taxonomy" id="2998507"/>
    <lineage>
        <taxon>Bacteria</taxon>
        <taxon>Pseudomonadati</taxon>
        <taxon>Bacteroidota</taxon>
        <taxon>Bacteroidia</taxon>
        <taxon>Marinilabiliales</taxon>
        <taxon>Prolixibacteraceae</taxon>
        <taxon>Draconibacterium</taxon>
    </lineage>
</organism>
<dbReference type="EMBL" id="JAPOHD010000017">
    <property type="protein sequence ID" value="MCY1720447.1"/>
    <property type="molecule type" value="Genomic_DNA"/>
</dbReference>
<protein>
    <submittedName>
        <fullName evidence="1">Right-handed parallel beta-helix repeat-containing protein</fullName>
    </submittedName>
</protein>
<dbReference type="Proteomes" id="UP001145087">
    <property type="component" value="Unassembled WGS sequence"/>
</dbReference>
<keyword evidence="2" id="KW-1185">Reference proteome</keyword>
<comment type="caution">
    <text evidence="1">The sequence shown here is derived from an EMBL/GenBank/DDBJ whole genome shotgun (WGS) entry which is preliminary data.</text>
</comment>
<dbReference type="RefSeq" id="WP_343332780.1">
    <property type="nucleotide sequence ID" value="NZ_JAPOHD010000017.1"/>
</dbReference>
<dbReference type="PROSITE" id="PS51257">
    <property type="entry name" value="PROKAR_LIPOPROTEIN"/>
    <property type="match status" value="1"/>
</dbReference>
<name>A0A9X3J5Z9_9BACT</name>